<evidence type="ECO:0000313" key="2">
    <source>
        <dbReference type="EMBL" id="KER04568.1"/>
    </source>
</evidence>
<dbReference type="GO" id="GO:0008641">
    <property type="term" value="F:ubiquitin-like modifier activating enzyme activity"/>
    <property type="evidence" value="ECO:0007669"/>
    <property type="project" value="InterPro"/>
</dbReference>
<dbReference type="InterPro" id="IPR035985">
    <property type="entry name" value="Ubiquitin-activating_enz"/>
</dbReference>
<dbReference type="AlphaFoldDB" id="A0A081S0W5"/>
<dbReference type="Gene3D" id="3.40.50.720">
    <property type="entry name" value="NAD(P)-binding Rossmann-like Domain"/>
    <property type="match status" value="1"/>
</dbReference>
<organism evidence="2 3">
    <name type="scientific">Photorhabdus temperata subsp. temperata Meg1</name>
    <dbReference type="NCBI Taxonomy" id="1393735"/>
    <lineage>
        <taxon>Bacteria</taxon>
        <taxon>Pseudomonadati</taxon>
        <taxon>Pseudomonadota</taxon>
        <taxon>Gammaproteobacteria</taxon>
        <taxon>Enterobacterales</taxon>
        <taxon>Morganellaceae</taxon>
        <taxon>Photorhabdus</taxon>
    </lineage>
</organism>
<evidence type="ECO:0000259" key="1">
    <source>
        <dbReference type="Pfam" id="PF00899"/>
    </source>
</evidence>
<dbReference type="Pfam" id="PF00899">
    <property type="entry name" value="ThiF"/>
    <property type="match status" value="1"/>
</dbReference>
<protein>
    <submittedName>
        <fullName evidence="2">Dinucleotide-utilizing enzyme possibly involved in molybdopterin or thiamin biosynthesis</fullName>
    </submittedName>
</protein>
<sequence>MTRFVLASQPRLQPTVIAVPVGNNDIAIHRGTRQGEASLIISDPYGWKIAALNTMKGQQSISDILQVLADKGLRVEEPDLRKLVEELQTQNLVQDESYFDYQSLRPDQTERYSRNLNGFAALSDTGMTPAEYQQRLLKGHVLLLGCGGLGSCTATALAMAGCGTITLVDFDEIELSNLNRQLYTVNDVGTRKVDGLKTRLTEVNSDVTINTVFKRITDTPNVRKLIEQFQPDIVVAAIDRPVIAADRWISDACFTTSVPGVFNSVSAGMGMFWTKYPGKSSCFRCDEKWSQTNNPHHYEMRAWREKHDLIPATSAFSHSAMIVGGMMSADIVRKLVGWPMISAGKLITVSFTTLETTVIDKPQHPECELCAS</sequence>
<gene>
    <name evidence="2" type="ORF">MEG1DRAFT_00691</name>
</gene>
<dbReference type="PATRIC" id="fig|1393735.3.peg.702"/>
<dbReference type="Proteomes" id="UP000028002">
    <property type="component" value="Unassembled WGS sequence"/>
</dbReference>
<feature type="domain" description="THIF-type NAD/FAD binding fold" evidence="1">
    <location>
        <begin position="112"/>
        <end position="368"/>
    </location>
</feature>
<dbReference type="GO" id="GO:0061504">
    <property type="term" value="P:cyclic threonylcarbamoyladenosine biosynthetic process"/>
    <property type="evidence" value="ECO:0007669"/>
    <property type="project" value="TreeGrafter"/>
</dbReference>
<dbReference type="GO" id="GO:0061503">
    <property type="term" value="F:tRNA threonylcarbamoyladenosine dehydratase"/>
    <property type="evidence" value="ECO:0007669"/>
    <property type="project" value="TreeGrafter"/>
</dbReference>
<dbReference type="InterPro" id="IPR045886">
    <property type="entry name" value="ThiF/MoeB/HesA"/>
</dbReference>
<dbReference type="InterPro" id="IPR000594">
    <property type="entry name" value="ThiF_NAD_FAD-bd"/>
</dbReference>
<proteinExistence type="predicted"/>
<evidence type="ECO:0000313" key="3">
    <source>
        <dbReference type="Proteomes" id="UP000028002"/>
    </source>
</evidence>
<accession>A0A081S0W5</accession>
<dbReference type="SUPFAM" id="SSF69572">
    <property type="entry name" value="Activating enzymes of the ubiquitin-like proteins"/>
    <property type="match status" value="1"/>
</dbReference>
<dbReference type="PANTHER" id="PTHR43267">
    <property type="entry name" value="TRNA THREONYLCARBAMOYLADENOSINE DEHYDRATASE"/>
    <property type="match status" value="1"/>
</dbReference>
<reference evidence="2 3" key="1">
    <citation type="submission" date="2014-03" db="EMBL/GenBank/DDBJ databases">
        <title>Draft Genome of Photorhabdus temperata Meg1.</title>
        <authorList>
            <person name="Hurst S.G.IV."/>
            <person name="Morris K."/>
            <person name="Thomas K."/>
            <person name="Tisa L.S."/>
        </authorList>
    </citation>
    <scope>NUCLEOTIDE SEQUENCE [LARGE SCALE GENOMIC DNA]</scope>
    <source>
        <strain evidence="2 3">Meg1</strain>
    </source>
</reference>
<name>A0A081S0W5_PHOTE</name>
<comment type="caution">
    <text evidence="2">The sequence shown here is derived from an EMBL/GenBank/DDBJ whole genome shotgun (WGS) entry which is preliminary data.</text>
</comment>
<dbReference type="EMBL" id="JGVH01000006">
    <property type="protein sequence ID" value="KER04568.1"/>
    <property type="molecule type" value="Genomic_DNA"/>
</dbReference>
<dbReference type="RefSeq" id="WP_021323512.1">
    <property type="nucleotide sequence ID" value="NZ_CAWLUD010000006.1"/>
</dbReference>
<dbReference type="PANTHER" id="PTHR43267:SF3">
    <property type="entry name" value="THIF PROTEIN"/>
    <property type="match status" value="1"/>
</dbReference>